<keyword evidence="1" id="KW-0732">Signal</keyword>
<evidence type="ECO:0000313" key="3">
    <source>
        <dbReference type="Proteomes" id="UP000667650"/>
    </source>
</evidence>
<dbReference type="AlphaFoldDB" id="A0A964TFU1"/>
<organism evidence="2 3">
    <name type="scientific">Flagellimonas ochracea</name>
    <dbReference type="NCBI Taxonomy" id="2696472"/>
    <lineage>
        <taxon>Bacteria</taxon>
        <taxon>Pseudomonadati</taxon>
        <taxon>Bacteroidota</taxon>
        <taxon>Flavobacteriia</taxon>
        <taxon>Flavobacteriales</taxon>
        <taxon>Flavobacteriaceae</taxon>
        <taxon>Flagellimonas</taxon>
    </lineage>
</organism>
<dbReference type="RefSeq" id="WP_166524607.1">
    <property type="nucleotide sequence ID" value="NZ_JAAABI010000007.1"/>
</dbReference>
<gene>
    <name evidence="2" type="ORF">GTQ34_14880</name>
</gene>
<dbReference type="Proteomes" id="UP000667650">
    <property type="component" value="Unassembled WGS sequence"/>
</dbReference>
<accession>A0A964TFU1</accession>
<keyword evidence="3" id="KW-1185">Reference proteome</keyword>
<protein>
    <submittedName>
        <fullName evidence="2">Uncharacterized protein</fullName>
    </submittedName>
</protein>
<name>A0A964TFU1_9FLAO</name>
<evidence type="ECO:0000256" key="1">
    <source>
        <dbReference type="SAM" id="SignalP"/>
    </source>
</evidence>
<feature type="chain" id="PRO_5038018769" evidence="1">
    <location>
        <begin position="21"/>
        <end position="154"/>
    </location>
</feature>
<comment type="caution">
    <text evidence="2">The sequence shown here is derived from an EMBL/GenBank/DDBJ whole genome shotgun (WGS) entry which is preliminary data.</text>
</comment>
<dbReference type="EMBL" id="JAAABI010000007">
    <property type="protein sequence ID" value="NAY93196.1"/>
    <property type="molecule type" value="Genomic_DNA"/>
</dbReference>
<proteinExistence type="predicted"/>
<feature type="signal peptide" evidence="1">
    <location>
        <begin position="1"/>
        <end position="20"/>
    </location>
</feature>
<reference evidence="2" key="1">
    <citation type="submission" date="2020-01" db="EMBL/GenBank/DDBJ databases">
        <title>Muricauda ochracea sp. nov., isolated from a tidal flat of Garorim bay in Korea.</title>
        <authorList>
            <person name="Kim D."/>
            <person name="Yoo Y."/>
            <person name="Kim J.-J."/>
        </authorList>
    </citation>
    <scope>NUCLEOTIDE SEQUENCE</scope>
    <source>
        <strain evidence="2">JGD-17</strain>
    </source>
</reference>
<evidence type="ECO:0000313" key="2">
    <source>
        <dbReference type="EMBL" id="NAY93196.1"/>
    </source>
</evidence>
<sequence>MKKLLFVFAFTSLSMITAKGQTSYSAALGLGVDTAIEDATFVGATGKFFFSDNHVGQADLGFEDNATIITALYSYHKQFVGARGLRWYVGVGPSIILIEDFDNVFALRPHGGLDFKVNGAPIVINFDWRPSIILSDGPDNEVAAFGLGLQFAFN</sequence>